<dbReference type="STRING" id="933852.A0A0C3B034"/>
<feature type="region of interest" description="Disordered" evidence="1">
    <location>
        <begin position="1"/>
        <end position="47"/>
    </location>
</feature>
<gene>
    <name evidence="2" type="ORF">M408DRAFT_328508</name>
</gene>
<organism evidence="2 3">
    <name type="scientific">Serendipita vermifera MAFF 305830</name>
    <dbReference type="NCBI Taxonomy" id="933852"/>
    <lineage>
        <taxon>Eukaryota</taxon>
        <taxon>Fungi</taxon>
        <taxon>Dikarya</taxon>
        <taxon>Basidiomycota</taxon>
        <taxon>Agaricomycotina</taxon>
        <taxon>Agaricomycetes</taxon>
        <taxon>Sebacinales</taxon>
        <taxon>Serendipitaceae</taxon>
        <taxon>Serendipita</taxon>
    </lineage>
</organism>
<keyword evidence="3" id="KW-1185">Reference proteome</keyword>
<dbReference type="OrthoDB" id="3164835at2759"/>
<dbReference type="Proteomes" id="UP000054097">
    <property type="component" value="Unassembled WGS sequence"/>
</dbReference>
<protein>
    <recommendedName>
        <fullName evidence="4">BTB domain-containing protein</fullName>
    </recommendedName>
</protein>
<reference evidence="2 3" key="1">
    <citation type="submission" date="2014-04" db="EMBL/GenBank/DDBJ databases">
        <authorList>
            <consortium name="DOE Joint Genome Institute"/>
            <person name="Kuo A."/>
            <person name="Zuccaro A."/>
            <person name="Kohler A."/>
            <person name="Nagy L.G."/>
            <person name="Floudas D."/>
            <person name="Copeland A."/>
            <person name="Barry K.W."/>
            <person name="Cichocki N."/>
            <person name="Veneault-Fourrey C."/>
            <person name="LaButti K."/>
            <person name="Lindquist E.A."/>
            <person name="Lipzen A."/>
            <person name="Lundell T."/>
            <person name="Morin E."/>
            <person name="Murat C."/>
            <person name="Sun H."/>
            <person name="Tunlid A."/>
            <person name="Henrissat B."/>
            <person name="Grigoriev I.V."/>
            <person name="Hibbett D.S."/>
            <person name="Martin F."/>
            <person name="Nordberg H.P."/>
            <person name="Cantor M.N."/>
            <person name="Hua S.X."/>
        </authorList>
    </citation>
    <scope>NUCLEOTIDE SEQUENCE [LARGE SCALE GENOMIC DNA]</scope>
    <source>
        <strain evidence="2 3">MAFF 305830</strain>
    </source>
</reference>
<evidence type="ECO:0000313" key="2">
    <source>
        <dbReference type="EMBL" id="KIM30115.1"/>
    </source>
</evidence>
<evidence type="ECO:0000256" key="1">
    <source>
        <dbReference type="SAM" id="MobiDB-lite"/>
    </source>
</evidence>
<feature type="region of interest" description="Disordered" evidence="1">
    <location>
        <begin position="93"/>
        <end position="112"/>
    </location>
</feature>
<evidence type="ECO:0008006" key="4">
    <source>
        <dbReference type="Google" id="ProtNLM"/>
    </source>
</evidence>
<dbReference type="AlphaFoldDB" id="A0A0C3B034"/>
<dbReference type="HOGENOM" id="CLU_963664_0_0_1"/>
<feature type="compositionally biased region" description="Basic and acidic residues" evidence="1">
    <location>
        <begin position="8"/>
        <end position="17"/>
    </location>
</feature>
<evidence type="ECO:0000313" key="3">
    <source>
        <dbReference type="Proteomes" id="UP000054097"/>
    </source>
</evidence>
<proteinExistence type="predicted"/>
<accession>A0A0C3B034</accession>
<reference evidence="3" key="2">
    <citation type="submission" date="2015-01" db="EMBL/GenBank/DDBJ databases">
        <title>Evolutionary Origins and Diversification of the Mycorrhizal Mutualists.</title>
        <authorList>
            <consortium name="DOE Joint Genome Institute"/>
            <consortium name="Mycorrhizal Genomics Consortium"/>
            <person name="Kohler A."/>
            <person name="Kuo A."/>
            <person name="Nagy L.G."/>
            <person name="Floudas D."/>
            <person name="Copeland A."/>
            <person name="Barry K.W."/>
            <person name="Cichocki N."/>
            <person name="Veneault-Fourrey C."/>
            <person name="LaButti K."/>
            <person name="Lindquist E.A."/>
            <person name="Lipzen A."/>
            <person name="Lundell T."/>
            <person name="Morin E."/>
            <person name="Murat C."/>
            <person name="Riley R."/>
            <person name="Ohm R."/>
            <person name="Sun H."/>
            <person name="Tunlid A."/>
            <person name="Henrissat B."/>
            <person name="Grigoriev I.V."/>
            <person name="Hibbett D.S."/>
            <person name="Martin F."/>
        </authorList>
    </citation>
    <scope>NUCLEOTIDE SEQUENCE [LARGE SCALE GENOMIC DNA]</scope>
    <source>
        <strain evidence="3">MAFF 305830</strain>
    </source>
</reference>
<feature type="region of interest" description="Disordered" evidence="1">
    <location>
        <begin position="268"/>
        <end position="289"/>
    </location>
</feature>
<name>A0A0C3B034_SERVB</name>
<sequence length="289" mass="31800">MSQRKSSKRSDKSKDSDISSIHTSNEPTSPKPRSKKTPAAEYAERAGDGSPVSVLFATSSGDPNEIIIRSSDSYDFYINRFILKVGSPVLGSMMAQQPAPPPKTDEESPSPPSVMMLPETAPILDVLFTLLYPVEPPTWTSLEGFGPVIDAAIRYDMRGPIETLRQALICPRRVDDSILPSFAELDPLRVYAIARQAGLEPEAQISGNATKSISLRNSEMSAEVENMPTKYYRELISLRDEKGHWKETFKLFKAKGVSLKRTSTGLTGLGRMGSTRSMGPPSFMLRQKA</sequence>
<dbReference type="EMBL" id="KN824286">
    <property type="protein sequence ID" value="KIM30115.1"/>
    <property type="molecule type" value="Genomic_DNA"/>
</dbReference>